<comment type="caution">
    <text evidence="2">The sequence shown here is derived from an EMBL/GenBank/DDBJ whole genome shotgun (WGS) entry which is preliminary data.</text>
</comment>
<feature type="compositionally biased region" description="Basic residues" evidence="1">
    <location>
        <begin position="10"/>
        <end position="20"/>
    </location>
</feature>
<accession>A0AAW6HP48</accession>
<protein>
    <recommendedName>
        <fullName evidence="4">DUF3408 domain-containing protein</fullName>
    </recommendedName>
</protein>
<organism evidence="2 3">
    <name type="scientific">Bacteroides ovatus</name>
    <dbReference type="NCBI Taxonomy" id="28116"/>
    <lineage>
        <taxon>Bacteria</taxon>
        <taxon>Pseudomonadati</taxon>
        <taxon>Bacteroidota</taxon>
        <taxon>Bacteroidia</taxon>
        <taxon>Bacteroidales</taxon>
        <taxon>Bacteroidaceae</taxon>
        <taxon>Bacteroides</taxon>
    </lineage>
</organism>
<name>A0AAW6HP48_BACOV</name>
<evidence type="ECO:0000313" key="3">
    <source>
        <dbReference type="Proteomes" id="UP001219389"/>
    </source>
</evidence>
<dbReference type="EMBL" id="JAQNZF010000060">
    <property type="protein sequence ID" value="MDC2745500.1"/>
    <property type="molecule type" value="Genomic_DNA"/>
</dbReference>
<dbReference type="RefSeq" id="WP_155728179.1">
    <property type="nucleotide sequence ID" value="NZ_CAXTIO010000037.1"/>
</dbReference>
<sequence length="51" mass="6110">MANNKDIKKNKPKKEKKKRKPIYEIQGFVLTIPEERLKEMLLEMSKPNPEK</sequence>
<evidence type="ECO:0008006" key="4">
    <source>
        <dbReference type="Google" id="ProtNLM"/>
    </source>
</evidence>
<evidence type="ECO:0000313" key="2">
    <source>
        <dbReference type="EMBL" id="MDC2745500.1"/>
    </source>
</evidence>
<proteinExistence type="predicted"/>
<evidence type="ECO:0000256" key="1">
    <source>
        <dbReference type="SAM" id="MobiDB-lite"/>
    </source>
</evidence>
<gene>
    <name evidence="2" type="ORF">PO382_25235</name>
</gene>
<dbReference type="Proteomes" id="UP001219389">
    <property type="component" value="Unassembled WGS sequence"/>
</dbReference>
<reference evidence="2" key="1">
    <citation type="submission" date="2022-10" db="EMBL/GenBank/DDBJ databases">
        <title>Human gut microbiome strain richness.</title>
        <authorList>
            <person name="Chen-Liaw A."/>
        </authorList>
    </citation>
    <scope>NUCLEOTIDE SEQUENCE</scope>
    <source>
        <strain evidence="2">BSD2780120875st1_E1_BSD2780120875_150330</strain>
    </source>
</reference>
<dbReference type="AlphaFoldDB" id="A0AAW6HP48"/>
<feature type="region of interest" description="Disordered" evidence="1">
    <location>
        <begin position="1"/>
        <end position="20"/>
    </location>
</feature>